<evidence type="ECO:0000259" key="1">
    <source>
        <dbReference type="Pfam" id="PF08718"/>
    </source>
</evidence>
<dbReference type="PANTHER" id="PTHR10219">
    <property type="entry name" value="GLYCOLIPID TRANSFER PROTEIN-RELATED"/>
    <property type="match status" value="1"/>
</dbReference>
<sequence>MNAVKGSSEVRSVQSPTSDSFCIATVAKELQFCRLDGGDVDLKHFAGVYEELSKFIGMLGRIFEFVQKDVNEKIRNINSFYEKNPKDYCSIAKMIVTEKGGKNMGKSCCASVLLLNRALEFVMDFLDSATEAADSDSMPQICRTSYDKTLAKHHPWIVRKAVGIAVHTLPSKERLTTCIKGRLAEENELKEFVRRVVADGSDVYSRIDAMYTKNELHKIV</sequence>
<proteinExistence type="predicted"/>
<dbReference type="SUPFAM" id="SSF110004">
    <property type="entry name" value="Glycolipid transfer protein, GLTP"/>
    <property type="match status" value="1"/>
</dbReference>
<dbReference type="GO" id="GO:1902388">
    <property type="term" value="F:ceramide 1-phosphate transfer activity"/>
    <property type="evidence" value="ECO:0007669"/>
    <property type="project" value="TreeGrafter"/>
</dbReference>
<gene>
    <name evidence="2" type="ORF">CAUJ_LOCUS626</name>
</gene>
<dbReference type="PANTHER" id="PTHR10219:SF43">
    <property type="entry name" value="GLYCOLIPID TRANSFER PROTEIN DOMAIN-CONTAINING PROTEIN"/>
    <property type="match status" value="1"/>
</dbReference>
<evidence type="ECO:0000313" key="3">
    <source>
        <dbReference type="Proteomes" id="UP000835052"/>
    </source>
</evidence>
<dbReference type="InterPro" id="IPR036497">
    <property type="entry name" value="GLTP_sf"/>
</dbReference>
<dbReference type="InterPro" id="IPR014830">
    <property type="entry name" value="Glycolipid_transfer_prot_dom"/>
</dbReference>
<dbReference type="GO" id="GO:0016020">
    <property type="term" value="C:membrane"/>
    <property type="evidence" value="ECO:0007669"/>
    <property type="project" value="TreeGrafter"/>
</dbReference>
<protein>
    <recommendedName>
        <fullName evidence="1">Glycolipid transfer protein domain-containing protein</fullName>
    </recommendedName>
</protein>
<comment type="caution">
    <text evidence="2">The sequence shown here is derived from an EMBL/GenBank/DDBJ whole genome shotgun (WGS) entry which is preliminary data.</text>
</comment>
<feature type="domain" description="Glycolipid transfer protein" evidence="1">
    <location>
        <begin position="40"/>
        <end position="177"/>
    </location>
</feature>
<keyword evidence="3" id="KW-1185">Reference proteome</keyword>
<dbReference type="GO" id="GO:1902387">
    <property type="term" value="F:ceramide 1-phosphate binding"/>
    <property type="evidence" value="ECO:0007669"/>
    <property type="project" value="TreeGrafter"/>
</dbReference>
<dbReference type="GO" id="GO:0005829">
    <property type="term" value="C:cytosol"/>
    <property type="evidence" value="ECO:0007669"/>
    <property type="project" value="TreeGrafter"/>
</dbReference>
<dbReference type="Proteomes" id="UP000835052">
    <property type="component" value="Unassembled WGS sequence"/>
</dbReference>
<dbReference type="OrthoDB" id="116883at2759"/>
<evidence type="ECO:0000313" key="2">
    <source>
        <dbReference type="EMBL" id="CAD6184707.1"/>
    </source>
</evidence>
<organism evidence="2 3">
    <name type="scientific">Caenorhabditis auriculariae</name>
    <dbReference type="NCBI Taxonomy" id="2777116"/>
    <lineage>
        <taxon>Eukaryota</taxon>
        <taxon>Metazoa</taxon>
        <taxon>Ecdysozoa</taxon>
        <taxon>Nematoda</taxon>
        <taxon>Chromadorea</taxon>
        <taxon>Rhabditida</taxon>
        <taxon>Rhabditina</taxon>
        <taxon>Rhabditomorpha</taxon>
        <taxon>Rhabditoidea</taxon>
        <taxon>Rhabditidae</taxon>
        <taxon>Peloderinae</taxon>
        <taxon>Caenorhabditis</taxon>
    </lineage>
</organism>
<dbReference type="EMBL" id="CAJGYM010000001">
    <property type="protein sequence ID" value="CAD6184707.1"/>
    <property type="molecule type" value="Genomic_DNA"/>
</dbReference>
<accession>A0A8S1GMV1</accession>
<dbReference type="Pfam" id="PF08718">
    <property type="entry name" value="GLTP"/>
    <property type="match status" value="1"/>
</dbReference>
<name>A0A8S1GMV1_9PELO</name>
<dbReference type="AlphaFoldDB" id="A0A8S1GMV1"/>
<dbReference type="Gene3D" id="1.10.3520.10">
    <property type="entry name" value="Glycolipid transfer protein"/>
    <property type="match status" value="1"/>
</dbReference>
<reference evidence="2" key="1">
    <citation type="submission" date="2020-10" db="EMBL/GenBank/DDBJ databases">
        <authorList>
            <person name="Kikuchi T."/>
        </authorList>
    </citation>
    <scope>NUCLEOTIDE SEQUENCE</scope>
    <source>
        <strain evidence="2">NKZ352</strain>
    </source>
</reference>